<dbReference type="RefSeq" id="WP_046327735.1">
    <property type="nucleotide sequence ID" value="NZ_CP084389.1"/>
</dbReference>
<dbReference type="AlphaFoldDB" id="A0AA47B3M8"/>
<keyword evidence="5 7" id="KW-1133">Transmembrane helix</keyword>
<dbReference type="GO" id="GO:0015421">
    <property type="term" value="F:ABC-type oligopeptide transporter activity"/>
    <property type="evidence" value="ECO:0007669"/>
    <property type="project" value="TreeGrafter"/>
</dbReference>
<evidence type="ECO:0000256" key="7">
    <source>
        <dbReference type="SAM" id="Phobius"/>
    </source>
</evidence>
<dbReference type="InterPro" id="IPR027417">
    <property type="entry name" value="P-loop_NTPase"/>
</dbReference>
<evidence type="ECO:0000256" key="4">
    <source>
        <dbReference type="ARBA" id="ARBA00022840"/>
    </source>
</evidence>
<dbReference type="PANTHER" id="PTHR43394:SF1">
    <property type="entry name" value="ATP-BINDING CASSETTE SUB-FAMILY B MEMBER 10, MITOCHONDRIAL"/>
    <property type="match status" value="1"/>
</dbReference>
<dbReference type="SUPFAM" id="SSF52540">
    <property type="entry name" value="P-loop containing nucleoside triphosphate hydrolases"/>
    <property type="match status" value="1"/>
</dbReference>
<keyword evidence="4 10" id="KW-0067">ATP-binding</keyword>
<feature type="transmembrane region" description="Helical" evidence="7">
    <location>
        <begin position="50"/>
        <end position="71"/>
    </location>
</feature>
<keyword evidence="2 7" id="KW-0812">Transmembrane</keyword>
<evidence type="ECO:0000256" key="2">
    <source>
        <dbReference type="ARBA" id="ARBA00022692"/>
    </source>
</evidence>
<dbReference type="InterPro" id="IPR039421">
    <property type="entry name" value="Type_1_exporter"/>
</dbReference>
<dbReference type="PROSITE" id="PS50893">
    <property type="entry name" value="ABC_TRANSPORTER_2"/>
    <property type="match status" value="1"/>
</dbReference>
<feature type="domain" description="ABC transporter" evidence="8">
    <location>
        <begin position="324"/>
        <end position="534"/>
    </location>
</feature>
<dbReference type="Gene3D" id="1.20.1560.10">
    <property type="entry name" value="ABC transporter type 1, transmembrane domain"/>
    <property type="match status" value="1"/>
</dbReference>
<comment type="subcellular location">
    <subcellularLocation>
        <location evidence="1">Cell membrane</location>
        <topology evidence="1">Multi-pass membrane protein</topology>
    </subcellularLocation>
</comment>
<dbReference type="InterPro" id="IPR017871">
    <property type="entry name" value="ABC_transporter-like_CS"/>
</dbReference>
<accession>A0AA47B3M8</accession>
<dbReference type="Pfam" id="PF00005">
    <property type="entry name" value="ABC_tran"/>
    <property type="match status" value="1"/>
</dbReference>
<dbReference type="Proteomes" id="UP001164557">
    <property type="component" value="Chromosome"/>
</dbReference>
<dbReference type="GO" id="GO:0016887">
    <property type="term" value="F:ATP hydrolysis activity"/>
    <property type="evidence" value="ECO:0007669"/>
    <property type="project" value="InterPro"/>
</dbReference>
<dbReference type="PANTHER" id="PTHR43394">
    <property type="entry name" value="ATP-DEPENDENT PERMEASE MDL1, MITOCHONDRIAL"/>
    <property type="match status" value="1"/>
</dbReference>
<feature type="transmembrane region" description="Helical" evidence="7">
    <location>
        <begin position="139"/>
        <end position="167"/>
    </location>
</feature>
<dbReference type="InterPro" id="IPR003439">
    <property type="entry name" value="ABC_transporter-like_ATP-bd"/>
</dbReference>
<dbReference type="InterPro" id="IPR011527">
    <property type="entry name" value="ABC1_TM_dom"/>
</dbReference>
<dbReference type="SMART" id="SM00382">
    <property type="entry name" value="AAA"/>
    <property type="match status" value="1"/>
</dbReference>
<evidence type="ECO:0000256" key="6">
    <source>
        <dbReference type="ARBA" id="ARBA00023136"/>
    </source>
</evidence>
<evidence type="ECO:0000313" key="11">
    <source>
        <dbReference type="Proteomes" id="UP001164557"/>
    </source>
</evidence>
<organism evidence="10 11">
    <name type="scientific">Lactobacillus helsingborgensis</name>
    <dbReference type="NCBI Taxonomy" id="1218494"/>
    <lineage>
        <taxon>Bacteria</taxon>
        <taxon>Bacillati</taxon>
        <taxon>Bacillota</taxon>
        <taxon>Bacilli</taxon>
        <taxon>Lactobacillales</taxon>
        <taxon>Lactobacillaceae</taxon>
        <taxon>Lactobacillus</taxon>
    </lineage>
</organism>
<keyword evidence="6 7" id="KW-0472">Membrane</keyword>
<evidence type="ECO:0000259" key="8">
    <source>
        <dbReference type="PROSITE" id="PS50893"/>
    </source>
</evidence>
<keyword evidence="3" id="KW-0547">Nucleotide-binding</keyword>
<gene>
    <name evidence="10" type="ORF">LDX53_08175</name>
</gene>
<dbReference type="SUPFAM" id="SSF90123">
    <property type="entry name" value="ABC transporter transmembrane region"/>
    <property type="match status" value="1"/>
</dbReference>
<evidence type="ECO:0000256" key="1">
    <source>
        <dbReference type="ARBA" id="ARBA00004651"/>
    </source>
</evidence>
<reference evidence="10" key="1">
    <citation type="submission" date="2021-09" db="EMBL/GenBank/DDBJ databases">
        <title>Lactobacillus species from Apis mellifera, Switzerland.</title>
        <authorList>
            <person name="Pfister J."/>
            <person name="Brown A."/>
            <person name="Neumann P."/>
            <person name="Collaud A."/>
            <person name="Retschnig G."/>
            <person name="Perreten V."/>
        </authorList>
    </citation>
    <scope>NUCLEOTIDE SEQUENCE</scope>
    <source>
        <strain evidence="10">IBH002</strain>
    </source>
</reference>
<evidence type="ECO:0000256" key="3">
    <source>
        <dbReference type="ARBA" id="ARBA00022741"/>
    </source>
</evidence>
<evidence type="ECO:0000313" key="10">
    <source>
        <dbReference type="EMBL" id="UZX29536.1"/>
    </source>
</evidence>
<name>A0AA47B3M8_9LACO</name>
<dbReference type="InterPro" id="IPR003593">
    <property type="entry name" value="AAA+_ATPase"/>
</dbReference>
<sequence>MPLFKYFKRAKWQFSIVIALTVINSGFSTLAGIASANALTQVTKLHAQLFFIWVTIMAAAYVMYAIFTYLISVNQTKLKQQIDLLIRQDVAQKLSQSDYQSFHQQTTATYASWLTNDINTINEFGVNDLMMIVQQISEILLGAVTLAYFQVSLLATVVILTTIMAVVPNLFSKWLSKRSLELSHAQERLVNKINDVLNGFNTLFLVNLPQVIVKRINQGSADVQKNAVDYVKAAGFTQAFTNCIAYLSQVIVLAQSGYLILRHLTPVGTISGAQYFAGTIFAELSGISFNWQEFKSLKPIMDKLANIKTTTQPDQKQEISAKQIQIENLSYTYKEKRQPILDNLNLTIAEGKKYLLLGDSAAGKSTLLNIIRGLLKNYTGTIKLGGIDYAKISDTQLHQIISYVEQTPYIFTASLKWNLTLGQKVAPAKLKQVITACGIEQIIAHLPAGINTILANQGTNLSGGQKQRIALARALLRDTPVYLFDEATSSLDKVASISLEKLILTQKNKTIVLVTHHLQKETADLFDENIVLNK</sequence>
<dbReference type="GO" id="GO:0005886">
    <property type="term" value="C:plasma membrane"/>
    <property type="evidence" value="ECO:0007669"/>
    <property type="project" value="UniProtKB-SubCell"/>
</dbReference>
<keyword evidence="11" id="KW-1185">Reference proteome</keyword>
<evidence type="ECO:0000259" key="9">
    <source>
        <dbReference type="PROSITE" id="PS50929"/>
    </source>
</evidence>
<dbReference type="PROSITE" id="PS00211">
    <property type="entry name" value="ABC_TRANSPORTER_1"/>
    <property type="match status" value="1"/>
</dbReference>
<proteinExistence type="predicted"/>
<feature type="domain" description="ABC transmembrane type-1" evidence="9">
    <location>
        <begin position="16"/>
        <end position="296"/>
    </location>
</feature>
<protein>
    <submittedName>
        <fullName evidence="10">ABC transporter ATP-binding protein/permease</fullName>
    </submittedName>
</protein>
<dbReference type="GO" id="GO:0005524">
    <property type="term" value="F:ATP binding"/>
    <property type="evidence" value="ECO:0007669"/>
    <property type="project" value="UniProtKB-KW"/>
</dbReference>
<dbReference type="PROSITE" id="PS50929">
    <property type="entry name" value="ABC_TM1F"/>
    <property type="match status" value="1"/>
</dbReference>
<evidence type="ECO:0000256" key="5">
    <source>
        <dbReference type="ARBA" id="ARBA00022989"/>
    </source>
</evidence>
<dbReference type="CDD" id="cd03228">
    <property type="entry name" value="ABCC_MRP_Like"/>
    <property type="match status" value="1"/>
</dbReference>
<dbReference type="Pfam" id="PF00664">
    <property type="entry name" value="ABC_membrane"/>
    <property type="match status" value="1"/>
</dbReference>
<dbReference type="EMBL" id="CP084389">
    <property type="protein sequence ID" value="UZX29536.1"/>
    <property type="molecule type" value="Genomic_DNA"/>
</dbReference>
<dbReference type="InterPro" id="IPR036640">
    <property type="entry name" value="ABC1_TM_sf"/>
</dbReference>
<dbReference type="Gene3D" id="3.40.50.300">
    <property type="entry name" value="P-loop containing nucleotide triphosphate hydrolases"/>
    <property type="match status" value="1"/>
</dbReference>